<feature type="region of interest" description="Disordered" evidence="1">
    <location>
        <begin position="98"/>
        <end position="140"/>
    </location>
</feature>
<accession>A0A1Y1YXW7</accession>
<keyword evidence="2" id="KW-0812">Transmembrane</keyword>
<dbReference type="AlphaFoldDB" id="A0A1Y1YXW7"/>
<keyword evidence="4" id="KW-1185">Reference proteome</keyword>
<name>A0A1Y1YXW7_9FUNG</name>
<keyword evidence="2" id="KW-1133">Transmembrane helix</keyword>
<sequence length="191" mass="20765">MSGAHGRQKSISDPAPLTVLTSMLLTTWTILTCLFLLRIDAQQATPTRPSSTGIWSFGGVERLNPPRESQQQDIFFMVSTQTTSSFFRSVVTVTASSPSATPTRASLQTGWSTTTTTASTNSNSSLTSSETQNRASSTLKRSTHTATAYFVDTRVVPVAYNSAHRCEHSYLFISLVTALSLMGELIYPDLQ</sequence>
<reference evidence="3 4" key="1">
    <citation type="submission" date="2016-07" db="EMBL/GenBank/DDBJ databases">
        <title>Pervasive Adenine N6-methylation of Active Genes in Fungi.</title>
        <authorList>
            <consortium name="DOE Joint Genome Institute"/>
            <person name="Mondo S.J."/>
            <person name="Dannebaum R.O."/>
            <person name="Kuo R.C."/>
            <person name="Labutti K."/>
            <person name="Haridas S."/>
            <person name="Kuo A."/>
            <person name="Salamov A."/>
            <person name="Ahrendt S.R."/>
            <person name="Lipzen A."/>
            <person name="Sullivan W."/>
            <person name="Andreopoulos W.B."/>
            <person name="Clum A."/>
            <person name="Lindquist E."/>
            <person name="Daum C."/>
            <person name="Ramamoorthy G.K."/>
            <person name="Gryganskyi A."/>
            <person name="Culley D."/>
            <person name="Magnuson J.K."/>
            <person name="James T.Y."/>
            <person name="O'Malley M.A."/>
            <person name="Stajich J.E."/>
            <person name="Spatafora J.W."/>
            <person name="Visel A."/>
            <person name="Grigoriev I.V."/>
        </authorList>
    </citation>
    <scope>NUCLEOTIDE SEQUENCE [LARGE SCALE GENOMIC DNA]</scope>
    <source>
        <strain evidence="3 4">CBS 931.73</strain>
    </source>
</reference>
<feature type="transmembrane region" description="Helical" evidence="2">
    <location>
        <begin position="170"/>
        <end position="187"/>
    </location>
</feature>
<gene>
    <name evidence="3" type="ORF">K493DRAFT_384920</name>
</gene>
<evidence type="ECO:0000313" key="3">
    <source>
        <dbReference type="EMBL" id="ORY02871.1"/>
    </source>
</evidence>
<keyword evidence="2" id="KW-0472">Membrane</keyword>
<protein>
    <submittedName>
        <fullName evidence="3">Uncharacterized protein</fullName>
    </submittedName>
</protein>
<feature type="transmembrane region" description="Helical" evidence="2">
    <location>
        <begin position="15"/>
        <end position="37"/>
    </location>
</feature>
<comment type="caution">
    <text evidence="3">The sequence shown here is derived from an EMBL/GenBank/DDBJ whole genome shotgun (WGS) entry which is preliminary data.</text>
</comment>
<dbReference type="Proteomes" id="UP000193498">
    <property type="component" value="Unassembled WGS sequence"/>
</dbReference>
<evidence type="ECO:0000313" key="4">
    <source>
        <dbReference type="Proteomes" id="UP000193498"/>
    </source>
</evidence>
<dbReference type="EMBL" id="MCFE01000052">
    <property type="protein sequence ID" value="ORY02871.1"/>
    <property type="molecule type" value="Genomic_DNA"/>
</dbReference>
<evidence type="ECO:0000256" key="1">
    <source>
        <dbReference type="SAM" id="MobiDB-lite"/>
    </source>
</evidence>
<dbReference type="InParanoid" id="A0A1Y1YXW7"/>
<proteinExistence type="predicted"/>
<feature type="compositionally biased region" description="Low complexity" evidence="1">
    <location>
        <begin position="98"/>
        <end position="132"/>
    </location>
</feature>
<organism evidence="3 4">
    <name type="scientific">Basidiobolus meristosporus CBS 931.73</name>
    <dbReference type="NCBI Taxonomy" id="1314790"/>
    <lineage>
        <taxon>Eukaryota</taxon>
        <taxon>Fungi</taxon>
        <taxon>Fungi incertae sedis</taxon>
        <taxon>Zoopagomycota</taxon>
        <taxon>Entomophthoromycotina</taxon>
        <taxon>Basidiobolomycetes</taxon>
        <taxon>Basidiobolales</taxon>
        <taxon>Basidiobolaceae</taxon>
        <taxon>Basidiobolus</taxon>
    </lineage>
</organism>
<evidence type="ECO:0000256" key="2">
    <source>
        <dbReference type="SAM" id="Phobius"/>
    </source>
</evidence>